<accession>A0A8T2NZF8</accession>
<evidence type="ECO:0000313" key="3">
    <source>
        <dbReference type="Proteomes" id="UP000824540"/>
    </source>
</evidence>
<organism evidence="2 3">
    <name type="scientific">Albula glossodonta</name>
    <name type="common">roundjaw bonefish</name>
    <dbReference type="NCBI Taxonomy" id="121402"/>
    <lineage>
        <taxon>Eukaryota</taxon>
        <taxon>Metazoa</taxon>
        <taxon>Chordata</taxon>
        <taxon>Craniata</taxon>
        <taxon>Vertebrata</taxon>
        <taxon>Euteleostomi</taxon>
        <taxon>Actinopterygii</taxon>
        <taxon>Neopterygii</taxon>
        <taxon>Teleostei</taxon>
        <taxon>Albuliformes</taxon>
        <taxon>Albulidae</taxon>
        <taxon>Albula</taxon>
    </lineage>
</organism>
<proteinExistence type="predicted"/>
<keyword evidence="3" id="KW-1185">Reference proteome</keyword>
<name>A0A8T2NZF8_9TELE</name>
<feature type="compositionally biased region" description="Polar residues" evidence="1">
    <location>
        <begin position="85"/>
        <end position="94"/>
    </location>
</feature>
<sequence length="112" mass="11917">MKFKEILRKYGLKDFIRLHAASGFKCASLGSSMPLCTHRASVAVGFAGDLGKEDEGMGERREVFQGSGGVADCMTVQRRLRHTALNPTNPTNGDSGDGIIPAPLPGSKPTVQ</sequence>
<dbReference type="AlphaFoldDB" id="A0A8T2NZF8"/>
<comment type="caution">
    <text evidence="2">The sequence shown here is derived from an EMBL/GenBank/DDBJ whole genome shotgun (WGS) entry which is preliminary data.</text>
</comment>
<gene>
    <name evidence="2" type="ORF">JZ751_015658</name>
</gene>
<evidence type="ECO:0000256" key="1">
    <source>
        <dbReference type="SAM" id="MobiDB-lite"/>
    </source>
</evidence>
<protein>
    <submittedName>
        <fullName evidence="2">Uncharacterized protein</fullName>
    </submittedName>
</protein>
<feature type="region of interest" description="Disordered" evidence="1">
    <location>
        <begin position="84"/>
        <end position="112"/>
    </location>
</feature>
<dbReference type="Proteomes" id="UP000824540">
    <property type="component" value="Unassembled WGS sequence"/>
</dbReference>
<reference evidence="2" key="1">
    <citation type="thesis" date="2021" institute="BYU ScholarsArchive" country="Provo, UT, USA">
        <title>Applications of and Algorithms for Genome Assembly and Genomic Analyses with an Emphasis on Marine Teleosts.</title>
        <authorList>
            <person name="Pickett B.D."/>
        </authorList>
    </citation>
    <scope>NUCLEOTIDE SEQUENCE</scope>
    <source>
        <strain evidence="2">HI-2016</strain>
    </source>
</reference>
<evidence type="ECO:0000313" key="2">
    <source>
        <dbReference type="EMBL" id="KAG9342792.1"/>
    </source>
</evidence>
<dbReference type="EMBL" id="JAFBMS010000026">
    <property type="protein sequence ID" value="KAG9342792.1"/>
    <property type="molecule type" value="Genomic_DNA"/>
</dbReference>